<evidence type="ECO:0000313" key="1">
    <source>
        <dbReference type="EMBL" id="OGZ39317.1"/>
    </source>
</evidence>
<accession>A0A1G2FND8</accession>
<dbReference type="EMBL" id="MHNC01000005">
    <property type="protein sequence ID" value="OGZ39317.1"/>
    <property type="molecule type" value="Genomic_DNA"/>
</dbReference>
<dbReference type="AlphaFoldDB" id="A0A1G2FND8"/>
<evidence type="ECO:0000313" key="2">
    <source>
        <dbReference type="Proteomes" id="UP000177247"/>
    </source>
</evidence>
<gene>
    <name evidence="1" type="ORF">A3E90_01330</name>
</gene>
<comment type="caution">
    <text evidence="1">The sequence shown here is derived from an EMBL/GenBank/DDBJ whole genome shotgun (WGS) entry which is preliminary data.</text>
</comment>
<dbReference type="Proteomes" id="UP000177247">
    <property type="component" value="Unassembled WGS sequence"/>
</dbReference>
<reference evidence="1 2" key="1">
    <citation type="journal article" date="2016" name="Nat. Commun.">
        <title>Thousands of microbial genomes shed light on interconnected biogeochemical processes in an aquifer system.</title>
        <authorList>
            <person name="Anantharaman K."/>
            <person name="Brown C.T."/>
            <person name="Hug L.A."/>
            <person name="Sharon I."/>
            <person name="Castelle C.J."/>
            <person name="Probst A.J."/>
            <person name="Thomas B.C."/>
            <person name="Singh A."/>
            <person name="Wilkins M.J."/>
            <person name="Karaoz U."/>
            <person name="Brodie E.L."/>
            <person name="Williams K.H."/>
            <person name="Hubbard S.S."/>
            <person name="Banfield J.F."/>
        </authorList>
    </citation>
    <scope>NUCLEOTIDE SEQUENCE [LARGE SCALE GENOMIC DNA]</scope>
</reference>
<organism evidence="1 2">
    <name type="scientific">Candidatus Portnoybacteria bacterium RIFCSPHIGHO2_12_FULL_40_11</name>
    <dbReference type="NCBI Taxonomy" id="1801998"/>
    <lineage>
        <taxon>Bacteria</taxon>
        <taxon>Candidatus Portnoyibacteriota</taxon>
    </lineage>
</organism>
<name>A0A1G2FND8_9BACT</name>
<sequence length="500" mass="57697">MLLETKGEFVPNVPKRVQHRDLRLLESQSLISETEQIARERIVLQYVNQNPQRFARIKAYVLNKEDEIYADLLQPKAAFEVLEGVDFLKKSQELKEEKNNPENQTWPKNIIYSRNEPLNVLVREAFFPKVYRTLWESYQRVARERGFEKITNAPIQLTDDVELDLIAKGPLTLEQKQEIVREVRTALVIGDTEVPSPRAVQSLTGVIDIARNLTSVVANYDKAGNIIFNVSKRLPEEEIGRLSSILEYHRPFFTLEQIKAIETQIGHLREDLQKGFTRAVGRRGYTLMVSDPFLRRLGYKEITVNQASTSNRLHVRMAIDGEEYNFDLNGDYRIIFGQDLKQIKNAQDKAWLEVLVLSHLKKLICTSNEEDELKTELVGGARQYERYRKQVGRAEHLRRQKPGWNYSADAFNKCLKSNLPVKNLHLINRMKAEIGQGGTKETGIWTYVKGAEYVDNPDAKPIKLAFTKASDDIRKVVPLGRVSQEELTRLEEDLLQEMGY</sequence>
<proteinExistence type="predicted"/>
<protein>
    <submittedName>
        <fullName evidence="1">Uncharacterized protein</fullName>
    </submittedName>
</protein>